<name>A0ABM3M858_GALME</name>
<evidence type="ECO:0000256" key="3">
    <source>
        <dbReference type="ARBA" id="ARBA00022989"/>
    </source>
</evidence>
<comment type="subcellular location">
    <subcellularLocation>
        <location evidence="1">Membrane</location>
        <topology evidence="1">Multi-pass membrane protein</topology>
    </subcellularLocation>
</comment>
<dbReference type="PANTHER" id="PTHR11662:SF280">
    <property type="entry name" value="FI21844P1-RELATED"/>
    <property type="match status" value="1"/>
</dbReference>
<feature type="transmembrane region" description="Helical" evidence="6">
    <location>
        <begin position="62"/>
        <end position="82"/>
    </location>
</feature>
<keyword evidence="8" id="KW-1185">Reference proteome</keyword>
<feature type="transmembrane region" description="Helical" evidence="6">
    <location>
        <begin position="419"/>
        <end position="437"/>
    </location>
</feature>
<evidence type="ECO:0000256" key="2">
    <source>
        <dbReference type="ARBA" id="ARBA00022692"/>
    </source>
</evidence>
<feature type="transmembrane region" description="Helical" evidence="6">
    <location>
        <begin position="291"/>
        <end position="313"/>
    </location>
</feature>
<evidence type="ECO:0000256" key="6">
    <source>
        <dbReference type="SAM" id="Phobius"/>
    </source>
</evidence>
<feature type="transmembrane region" description="Helical" evidence="6">
    <location>
        <begin position="350"/>
        <end position="372"/>
    </location>
</feature>
<feature type="transmembrane region" description="Helical" evidence="6">
    <location>
        <begin position="94"/>
        <end position="115"/>
    </location>
</feature>
<evidence type="ECO:0000256" key="1">
    <source>
        <dbReference type="ARBA" id="ARBA00004141"/>
    </source>
</evidence>
<dbReference type="CDD" id="cd17318">
    <property type="entry name" value="MFS_SLC17"/>
    <property type="match status" value="1"/>
</dbReference>
<evidence type="ECO:0000259" key="7">
    <source>
        <dbReference type="PROSITE" id="PS50850"/>
    </source>
</evidence>
<gene>
    <name evidence="9" type="primary">LOC113513925</name>
</gene>
<evidence type="ECO:0000256" key="4">
    <source>
        <dbReference type="ARBA" id="ARBA00023136"/>
    </source>
</evidence>
<dbReference type="GeneID" id="113513925"/>
<keyword evidence="2 6" id="KW-0812">Transmembrane</keyword>
<dbReference type="PANTHER" id="PTHR11662">
    <property type="entry name" value="SOLUTE CARRIER FAMILY 17"/>
    <property type="match status" value="1"/>
</dbReference>
<dbReference type="InterPro" id="IPR011701">
    <property type="entry name" value="MFS"/>
</dbReference>
<feature type="region of interest" description="Disordered" evidence="5">
    <location>
        <begin position="447"/>
        <end position="476"/>
    </location>
</feature>
<dbReference type="SUPFAM" id="SSF103473">
    <property type="entry name" value="MFS general substrate transporter"/>
    <property type="match status" value="1"/>
</dbReference>
<feature type="transmembrane region" description="Helical" evidence="6">
    <location>
        <begin position="384"/>
        <end position="407"/>
    </location>
</feature>
<feature type="transmembrane region" description="Helical" evidence="6">
    <location>
        <begin position="186"/>
        <end position="205"/>
    </location>
</feature>
<evidence type="ECO:0000313" key="9">
    <source>
        <dbReference type="RefSeq" id="XP_052747648.1"/>
    </source>
</evidence>
<dbReference type="InterPro" id="IPR036259">
    <property type="entry name" value="MFS_trans_sf"/>
</dbReference>
<proteinExistence type="predicted"/>
<feature type="transmembrane region" description="Helical" evidence="6">
    <location>
        <begin position="23"/>
        <end position="42"/>
    </location>
</feature>
<keyword evidence="3 6" id="KW-1133">Transmembrane helix</keyword>
<dbReference type="InterPro" id="IPR050382">
    <property type="entry name" value="MFS_Na/Anion_cotransporter"/>
</dbReference>
<feature type="compositionally biased region" description="Basic residues" evidence="5">
    <location>
        <begin position="462"/>
        <end position="473"/>
    </location>
</feature>
<dbReference type="Gene3D" id="1.20.1250.20">
    <property type="entry name" value="MFS general substrate transporter like domains"/>
    <property type="match status" value="2"/>
</dbReference>
<sequence length="503" mass="56176">MIGIEEQFVDIQKPKSLFGARHVQVLMLFLAMMIAYGMRVNMTSAVIAMTNTTNDNSFDWDIKIQDMVVVSFFWGYGFLQIPGGEIAGRFGGKVVIVLCIAINSFITLLLPTSAYYGDWKALRACRILLGLFQGFLYPSVHNLISKWVPLEERNRLGTIIYSGAHLGAAMQFMASNAIADYWGWPAIFYINGGLGALWTAIYLYVGSSSPRVSKRVSEEEKLYIQTSLGHVGEEKKLRTPVKATFISLPFNALIIAHSGYEWGFWILTTLIPNFMSHMLGVDITANGLMAALPYLSLYIMSFPFGFLTDYLVNKKLLSITAARKLSCSIGFYGPAIGFIVLAYAPADVKIVLLILAITAGLSAGHYTGFLLAHLDMAPNFAGTLMGVTDYLASATGVMVPTVASLLMQNETDQIEWRKMFFLTSFIYFACNTLYVLYGTCEKRKWNEPKSKSASKDNGTPTHRTHRLRRRGRKPSTCSSRAIRYSRNKIREKCMNQHLILTII</sequence>
<feature type="transmembrane region" description="Helical" evidence="6">
    <location>
        <begin position="325"/>
        <end position="344"/>
    </location>
</feature>
<accession>A0ABM3M858</accession>
<organism evidence="8 9">
    <name type="scientific">Galleria mellonella</name>
    <name type="common">Greater wax moth</name>
    <dbReference type="NCBI Taxonomy" id="7137"/>
    <lineage>
        <taxon>Eukaryota</taxon>
        <taxon>Metazoa</taxon>
        <taxon>Ecdysozoa</taxon>
        <taxon>Arthropoda</taxon>
        <taxon>Hexapoda</taxon>
        <taxon>Insecta</taxon>
        <taxon>Pterygota</taxon>
        <taxon>Neoptera</taxon>
        <taxon>Endopterygota</taxon>
        <taxon>Lepidoptera</taxon>
        <taxon>Glossata</taxon>
        <taxon>Ditrysia</taxon>
        <taxon>Pyraloidea</taxon>
        <taxon>Pyralidae</taxon>
        <taxon>Galleriinae</taxon>
        <taxon>Galleria</taxon>
    </lineage>
</organism>
<feature type="transmembrane region" description="Helical" evidence="6">
    <location>
        <begin position="156"/>
        <end position="174"/>
    </location>
</feature>
<dbReference type="Pfam" id="PF07690">
    <property type="entry name" value="MFS_1"/>
    <property type="match status" value="1"/>
</dbReference>
<protein>
    <submittedName>
        <fullName evidence="9">Inorganic phosphate cotransporter isoform X1</fullName>
    </submittedName>
</protein>
<dbReference type="InterPro" id="IPR020846">
    <property type="entry name" value="MFS_dom"/>
</dbReference>
<evidence type="ECO:0000313" key="8">
    <source>
        <dbReference type="Proteomes" id="UP001652740"/>
    </source>
</evidence>
<keyword evidence="4 6" id="KW-0472">Membrane</keyword>
<evidence type="ECO:0000256" key="5">
    <source>
        <dbReference type="SAM" id="MobiDB-lite"/>
    </source>
</evidence>
<feature type="transmembrane region" description="Helical" evidence="6">
    <location>
        <begin position="245"/>
        <end position="271"/>
    </location>
</feature>
<reference evidence="9" key="1">
    <citation type="submission" date="2025-08" db="UniProtKB">
        <authorList>
            <consortium name="RefSeq"/>
        </authorList>
    </citation>
    <scope>IDENTIFICATION</scope>
    <source>
        <tissue evidence="9">Whole larvae</tissue>
    </source>
</reference>
<dbReference type="RefSeq" id="XP_052747648.1">
    <property type="nucleotide sequence ID" value="XM_052891688.1"/>
</dbReference>
<dbReference type="Proteomes" id="UP001652740">
    <property type="component" value="Unplaced"/>
</dbReference>
<feature type="domain" description="Major facilitator superfamily (MFS) profile" evidence="7">
    <location>
        <begin position="23"/>
        <end position="443"/>
    </location>
</feature>
<dbReference type="PROSITE" id="PS50850">
    <property type="entry name" value="MFS"/>
    <property type="match status" value="1"/>
</dbReference>